<evidence type="ECO:0000313" key="2">
    <source>
        <dbReference type="EMBL" id="RYC33650.1"/>
    </source>
</evidence>
<reference evidence="2 3" key="1">
    <citation type="submission" date="2018-12" db="EMBL/GenBank/DDBJ databases">
        <authorList>
            <person name="Grouzdev D.S."/>
            <person name="Krutkina M.S."/>
        </authorList>
    </citation>
    <scope>NUCLEOTIDE SEQUENCE [LARGE SCALE GENOMIC DNA]</scope>
    <source>
        <strain evidence="2 3">RmlP026</strain>
    </source>
</reference>
<organism evidence="2 3">
    <name type="scientific">Lichenibacterium minor</name>
    <dbReference type="NCBI Taxonomy" id="2316528"/>
    <lineage>
        <taxon>Bacteria</taxon>
        <taxon>Pseudomonadati</taxon>
        <taxon>Pseudomonadota</taxon>
        <taxon>Alphaproteobacteria</taxon>
        <taxon>Hyphomicrobiales</taxon>
        <taxon>Lichenihabitantaceae</taxon>
        <taxon>Lichenibacterium</taxon>
    </lineage>
</organism>
<evidence type="ECO:0000256" key="1">
    <source>
        <dbReference type="SAM" id="MobiDB-lite"/>
    </source>
</evidence>
<dbReference type="InterPro" id="IPR041374">
    <property type="entry name" value="BaeRF_family12"/>
</dbReference>
<comment type="caution">
    <text evidence="2">The sequence shown here is derived from an EMBL/GenBank/DDBJ whole genome shotgun (WGS) entry which is preliminary data.</text>
</comment>
<dbReference type="Pfam" id="PF18856">
    <property type="entry name" value="baeRF_family12"/>
    <property type="match status" value="1"/>
</dbReference>
<reference evidence="2 3" key="2">
    <citation type="submission" date="2019-02" db="EMBL/GenBank/DDBJ databases">
        <title>'Lichenibacterium ramalinii' gen. nov. sp. nov., 'Lichenibacterium minor' gen. nov. sp. nov.</title>
        <authorList>
            <person name="Pankratov T."/>
        </authorList>
    </citation>
    <scope>NUCLEOTIDE SEQUENCE [LARGE SCALE GENOMIC DNA]</scope>
    <source>
        <strain evidence="2 3">RmlP026</strain>
    </source>
</reference>
<feature type="region of interest" description="Disordered" evidence="1">
    <location>
        <begin position="34"/>
        <end position="69"/>
    </location>
</feature>
<accession>A0A4Q2UAJ5</accession>
<gene>
    <name evidence="2" type="ORF">D3273_02595</name>
</gene>
<name>A0A4Q2UAJ5_9HYPH</name>
<evidence type="ECO:0000313" key="3">
    <source>
        <dbReference type="Proteomes" id="UP000290759"/>
    </source>
</evidence>
<sequence length="148" mass="16356">MKVHYGAWVLVGDGKKALFLHNDGDHEILNLRRLDVEQQKNPATRDQGSDAPGRGHAANGTRVGSMGGTDFHQVEEDRFAAHVAQRINASAHENGFRELVIVAPPKCLAEIRKDLSAEARKRVVCEIAKDYTHHPIPEIEKLLAAHAM</sequence>
<dbReference type="Proteomes" id="UP000290759">
    <property type="component" value="Unassembled WGS sequence"/>
</dbReference>
<proteinExistence type="predicted"/>
<dbReference type="OrthoDB" id="9812459at2"/>
<protein>
    <submittedName>
        <fullName evidence="2">Host attachment protein</fullName>
    </submittedName>
</protein>
<dbReference type="AlphaFoldDB" id="A0A4Q2UAJ5"/>
<keyword evidence="3" id="KW-1185">Reference proteome</keyword>
<dbReference type="EMBL" id="QYBB01000002">
    <property type="protein sequence ID" value="RYC33650.1"/>
    <property type="molecule type" value="Genomic_DNA"/>
</dbReference>